<name>A0A918NXA6_9ACTN</name>
<dbReference type="Proteomes" id="UP000619244">
    <property type="component" value="Unassembled WGS sequence"/>
</dbReference>
<keyword evidence="4" id="KW-1185">Reference proteome</keyword>
<keyword evidence="2" id="KW-0732">Signal</keyword>
<feature type="chain" id="PRO_5037310498" description="Secreted protein/lipoprotein" evidence="2">
    <location>
        <begin position="36"/>
        <end position="201"/>
    </location>
</feature>
<feature type="signal peptide" evidence="2">
    <location>
        <begin position="1"/>
        <end position="35"/>
    </location>
</feature>
<feature type="region of interest" description="Disordered" evidence="1">
    <location>
        <begin position="38"/>
        <end position="68"/>
    </location>
</feature>
<evidence type="ECO:0000256" key="2">
    <source>
        <dbReference type="SAM" id="SignalP"/>
    </source>
</evidence>
<sequence>MTHTQRRSNGLRPMTASTRRLAAALAAAGSLTALASCSGDMDTDAVPSKTSSNTAASSPAPSATADPEHEAVLAAYTRSWEEQTKAYAQASSDGTDLKQYTSLKALALVESDLSAMRRAGQIATGKPMIHPKVAKVSDAKIPKATVSDCVDSTKWTLIDKDSRKKVPLPTERLTKYVSTATLEQWGSKWMVTQLTAQDRTC</sequence>
<feature type="compositionally biased region" description="Low complexity" evidence="1">
    <location>
        <begin position="47"/>
        <end position="65"/>
    </location>
</feature>
<protein>
    <recommendedName>
        <fullName evidence="5">Secreted protein/lipoprotein</fullName>
    </recommendedName>
</protein>
<organism evidence="3 4">
    <name type="scientific">Streptomyces minutiscleroticus</name>
    <dbReference type="NCBI Taxonomy" id="68238"/>
    <lineage>
        <taxon>Bacteria</taxon>
        <taxon>Bacillati</taxon>
        <taxon>Actinomycetota</taxon>
        <taxon>Actinomycetes</taxon>
        <taxon>Kitasatosporales</taxon>
        <taxon>Streptomycetaceae</taxon>
        <taxon>Streptomyces</taxon>
    </lineage>
</organism>
<reference evidence="3" key="2">
    <citation type="submission" date="2020-09" db="EMBL/GenBank/DDBJ databases">
        <authorList>
            <person name="Sun Q."/>
            <person name="Ohkuma M."/>
        </authorList>
    </citation>
    <scope>NUCLEOTIDE SEQUENCE</scope>
    <source>
        <strain evidence="3">JCM 4790</strain>
    </source>
</reference>
<comment type="caution">
    <text evidence="3">The sequence shown here is derived from an EMBL/GenBank/DDBJ whole genome shotgun (WGS) entry which is preliminary data.</text>
</comment>
<dbReference type="RefSeq" id="WP_190194102.1">
    <property type="nucleotide sequence ID" value="NZ_BMVU01000052.1"/>
</dbReference>
<evidence type="ECO:0000313" key="3">
    <source>
        <dbReference type="EMBL" id="GGY04069.1"/>
    </source>
</evidence>
<dbReference type="EMBL" id="BMVU01000052">
    <property type="protein sequence ID" value="GGY04069.1"/>
    <property type="molecule type" value="Genomic_DNA"/>
</dbReference>
<reference evidence="3" key="1">
    <citation type="journal article" date="2014" name="Int. J. Syst. Evol. Microbiol.">
        <title>Complete genome sequence of Corynebacterium casei LMG S-19264T (=DSM 44701T), isolated from a smear-ripened cheese.</title>
        <authorList>
            <consortium name="US DOE Joint Genome Institute (JGI-PGF)"/>
            <person name="Walter F."/>
            <person name="Albersmeier A."/>
            <person name="Kalinowski J."/>
            <person name="Ruckert C."/>
        </authorList>
    </citation>
    <scope>NUCLEOTIDE SEQUENCE</scope>
    <source>
        <strain evidence="3">JCM 4790</strain>
    </source>
</reference>
<gene>
    <name evidence="3" type="ORF">GCM10010358_67020</name>
</gene>
<dbReference type="AlphaFoldDB" id="A0A918NXA6"/>
<evidence type="ECO:0008006" key="5">
    <source>
        <dbReference type="Google" id="ProtNLM"/>
    </source>
</evidence>
<accession>A0A918NXA6</accession>
<proteinExistence type="predicted"/>
<evidence type="ECO:0000313" key="4">
    <source>
        <dbReference type="Proteomes" id="UP000619244"/>
    </source>
</evidence>
<evidence type="ECO:0000256" key="1">
    <source>
        <dbReference type="SAM" id="MobiDB-lite"/>
    </source>
</evidence>